<dbReference type="InterPro" id="IPR045875">
    <property type="entry name" value="NTF2"/>
</dbReference>
<dbReference type="Proteomes" id="UP000078240">
    <property type="component" value="Unassembled WGS sequence"/>
</dbReference>
<evidence type="ECO:0000313" key="2">
    <source>
        <dbReference type="EMBL" id="KAK4090474.1"/>
    </source>
</evidence>
<evidence type="ECO:0000259" key="1">
    <source>
        <dbReference type="PROSITE" id="PS50177"/>
    </source>
</evidence>
<sequence>MPLPDAETEVKASGEAAENFTDRYYHALNTLAKLDSFYINSSSKYTIPADISINGKVVPTPAEYLTLLEGQGQGVRYEIESLDAHVINPSTGYGAPENIHDNPKVERTGGRMSIVVTTMGRVQFGKARDSPQKMFNETFVLVPNWDAMTRNPPRGLQKWLIMSQNFRAL</sequence>
<dbReference type="SUPFAM" id="SSF54427">
    <property type="entry name" value="NTF2-like"/>
    <property type="match status" value="1"/>
</dbReference>
<evidence type="ECO:0000313" key="5">
    <source>
        <dbReference type="EMBL" id="PWI70760.1"/>
    </source>
</evidence>
<gene>
    <name evidence="5" type="ORF">PCL_12128</name>
    <name evidence="2" type="ORF">Purlil1_5146</name>
    <name evidence="4" type="ORF">VFPBJ_06098</name>
    <name evidence="3" type="ORF">VFPFJ_10821</name>
</gene>
<accession>A0A179GEM9</accession>
<reference evidence="2 8" key="5">
    <citation type="journal article" date="2024" name="Microbiol. Resour. Announc.">
        <title>Genome annotations for the ascomycete fungi Trichoderma harzianum, Trichoderma aggressivum, and Purpureocillium lilacinum.</title>
        <authorList>
            <person name="Beijen E.P.W."/>
            <person name="Ohm R.A."/>
        </authorList>
    </citation>
    <scope>NUCLEOTIDE SEQUENCE [LARGE SCALE GENOMIC DNA]</scope>
    <source>
        <strain evidence="2 8">CBS 150709</strain>
    </source>
</reference>
<evidence type="ECO:0000313" key="3">
    <source>
        <dbReference type="EMBL" id="OAQ75831.1"/>
    </source>
</evidence>
<reference evidence="5" key="1">
    <citation type="submission" date="2015-05" db="EMBL/GenBank/DDBJ databases">
        <authorList>
            <person name="Wang D.B."/>
            <person name="Wang M."/>
        </authorList>
    </citation>
    <scope>NUCLEOTIDE SEQUENCE</scope>
    <source>
        <strain evidence="5">36-1</strain>
    </source>
</reference>
<dbReference type="STRING" id="33203.A0A179GEM9"/>
<dbReference type="OMA" id="VPNWDAM"/>
<dbReference type="InterPro" id="IPR018222">
    <property type="entry name" value="Nuclear_transport_factor_2_euk"/>
</dbReference>
<protein>
    <submittedName>
        <fullName evidence="5">Nuclear transport factor 2 domain containing protein</fullName>
    </submittedName>
    <submittedName>
        <fullName evidence="3">Nuclear transport factor 2, Eukaryote</fullName>
    </submittedName>
</protein>
<dbReference type="GeneID" id="28892937"/>
<organism evidence="3 6">
    <name type="scientific">Purpureocillium lilacinum</name>
    <name type="common">Paecilomyces lilacinus</name>
    <dbReference type="NCBI Taxonomy" id="33203"/>
    <lineage>
        <taxon>Eukaryota</taxon>
        <taxon>Fungi</taxon>
        <taxon>Dikarya</taxon>
        <taxon>Ascomycota</taxon>
        <taxon>Pezizomycotina</taxon>
        <taxon>Sordariomycetes</taxon>
        <taxon>Hypocreomycetidae</taxon>
        <taxon>Hypocreales</taxon>
        <taxon>Ophiocordycipitaceae</taxon>
        <taxon>Purpureocillium</taxon>
    </lineage>
</organism>
<dbReference type="Proteomes" id="UP001287286">
    <property type="component" value="Unassembled WGS sequence"/>
</dbReference>
<proteinExistence type="predicted"/>
<evidence type="ECO:0000313" key="4">
    <source>
        <dbReference type="EMBL" id="OAQ80513.1"/>
    </source>
</evidence>
<comment type="caution">
    <text evidence="3">The sequence shown here is derived from an EMBL/GenBank/DDBJ whole genome shotgun (WGS) entry which is preliminary data.</text>
</comment>
<dbReference type="RefSeq" id="XP_018173604.1">
    <property type="nucleotide sequence ID" value="XM_018327888.1"/>
</dbReference>
<evidence type="ECO:0000313" key="8">
    <source>
        <dbReference type="Proteomes" id="UP001287286"/>
    </source>
</evidence>
<reference evidence="5 7" key="2">
    <citation type="journal article" date="2016" name="Front. Microbiol.">
        <title>Genome and transcriptome sequences reveal the specific parasitism of the nematophagous Purpureocillium lilacinum 36-1.</title>
        <authorList>
            <person name="Xie J."/>
            <person name="Li S."/>
            <person name="Mo C."/>
            <person name="Xiao X."/>
            <person name="Peng D."/>
            <person name="Wang G."/>
            <person name="Xiao Y."/>
        </authorList>
    </citation>
    <scope>NUCLEOTIDE SEQUENCE [LARGE SCALE GENOMIC DNA]</scope>
    <source>
        <strain evidence="5 7">36-1</strain>
    </source>
</reference>
<dbReference type="EMBL" id="LSBH01000004">
    <property type="protein sequence ID" value="OAQ80513.1"/>
    <property type="molecule type" value="Genomic_DNA"/>
</dbReference>
<dbReference type="Proteomes" id="UP000078340">
    <property type="component" value="Unassembled WGS sequence"/>
</dbReference>
<dbReference type="KEGG" id="plj:28892937"/>
<dbReference type="Proteomes" id="UP000245956">
    <property type="component" value="Unassembled WGS sequence"/>
</dbReference>
<keyword evidence="8" id="KW-1185">Reference proteome</keyword>
<name>A0A179GEM9_PURLI</name>
<evidence type="ECO:0000313" key="6">
    <source>
        <dbReference type="Proteomes" id="UP000078340"/>
    </source>
</evidence>
<dbReference type="GO" id="GO:0006913">
    <property type="term" value="P:nucleocytoplasmic transport"/>
    <property type="evidence" value="ECO:0007669"/>
    <property type="project" value="InterPro"/>
</dbReference>
<evidence type="ECO:0000313" key="7">
    <source>
        <dbReference type="Proteomes" id="UP000245956"/>
    </source>
</evidence>
<dbReference type="OrthoDB" id="25408at2759"/>
<dbReference type="Gene3D" id="3.10.450.50">
    <property type="match status" value="1"/>
</dbReference>
<reference evidence="3 6" key="3">
    <citation type="submission" date="2016-02" db="EMBL/GenBank/DDBJ databases">
        <title>Biosynthesis of antibiotic leucinostatins and their inhibition on Phytophthora in bio-control Purpureocillium lilacinum.</title>
        <authorList>
            <person name="Wang G."/>
            <person name="Liu Z."/>
            <person name="Lin R."/>
            <person name="Li E."/>
            <person name="Mao Z."/>
            <person name="Ling J."/>
            <person name="Yin W."/>
            <person name="Xie B."/>
        </authorList>
    </citation>
    <scope>NUCLEOTIDE SEQUENCE [LARGE SCALE GENOMIC DNA]</scope>
    <source>
        <strain evidence="4">PLBJ-1</strain>
        <strain evidence="3">PLFJ-1</strain>
    </source>
</reference>
<dbReference type="AlphaFoldDB" id="A0A179GEM9"/>
<dbReference type="EMBL" id="JAWRVI010000015">
    <property type="protein sequence ID" value="KAK4090474.1"/>
    <property type="molecule type" value="Genomic_DNA"/>
</dbReference>
<feature type="domain" description="NTF2" evidence="1">
    <location>
        <begin position="16"/>
        <end position="168"/>
    </location>
</feature>
<dbReference type="EMBL" id="LCWV01000008">
    <property type="protein sequence ID" value="PWI70760.1"/>
    <property type="molecule type" value="Genomic_DNA"/>
</dbReference>
<dbReference type="PROSITE" id="PS50177">
    <property type="entry name" value="NTF2_DOMAIN"/>
    <property type="match status" value="1"/>
</dbReference>
<dbReference type="InterPro" id="IPR032710">
    <property type="entry name" value="NTF2-like_dom_sf"/>
</dbReference>
<dbReference type="EMBL" id="LSBI01000016">
    <property type="protein sequence ID" value="OAQ75831.1"/>
    <property type="molecule type" value="Genomic_DNA"/>
</dbReference>
<reference evidence="2" key="4">
    <citation type="submission" date="2023-11" db="EMBL/GenBank/DDBJ databases">
        <authorList>
            <person name="Beijen E."/>
            <person name="Ohm R.A."/>
        </authorList>
    </citation>
    <scope>NUCLEOTIDE SEQUENCE</scope>
    <source>
        <strain evidence="2">CBS 150709</strain>
    </source>
</reference>
<dbReference type="PANTHER" id="PTHR12612">
    <property type="entry name" value="NUCLEAR TRANSPORT FACTOR 2"/>
    <property type="match status" value="1"/>
</dbReference>